<feature type="compositionally biased region" description="Low complexity" evidence="1">
    <location>
        <begin position="26"/>
        <end position="40"/>
    </location>
</feature>
<evidence type="ECO:0000313" key="3">
    <source>
        <dbReference type="Proteomes" id="UP000593564"/>
    </source>
</evidence>
<feature type="region of interest" description="Disordered" evidence="1">
    <location>
        <begin position="19"/>
        <end position="51"/>
    </location>
</feature>
<gene>
    <name evidence="2" type="ORF">HYC85_024105</name>
</gene>
<accession>A0A7J7G775</accession>
<evidence type="ECO:0000313" key="2">
    <source>
        <dbReference type="EMBL" id="KAF5936599.1"/>
    </source>
</evidence>
<reference evidence="2 3" key="2">
    <citation type="submission" date="2020-07" db="EMBL/GenBank/DDBJ databases">
        <title>Genome assembly of wild tea tree DASZ reveals pedigree and selection history of tea varieties.</title>
        <authorList>
            <person name="Zhang W."/>
        </authorList>
    </citation>
    <scope>NUCLEOTIDE SEQUENCE [LARGE SCALE GENOMIC DNA]</scope>
    <source>
        <strain evidence="3">cv. G240</strain>
        <tissue evidence="2">Leaf</tissue>
    </source>
</reference>
<keyword evidence="3" id="KW-1185">Reference proteome</keyword>
<proteinExistence type="predicted"/>
<dbReference type="EMBL" id="JACBKZ010000012">
    <property type="protein sequence ID" value="KAF5936599.1"/>
    <property type="molecule type" value="Genomic_DNA"/>
</dbReference>
<reference evidence="3" key="1">
    <citation type="journal article" date="2020" name="Nat. Commun.">
        <title>Genome assembly of wild tea tree DASZ reveals pedigree and selection history of tea varieties.</title>
        <authorList>
            <person name="Zhang W."/>
            <person name="Zhang Y."/>
            <person name="Qiu H."/>
            <person name="Guo Y."/>
            <person name="Wan H."/>
            <person name="Zhang X."/>
            <person name="Scossa F."/>
            <person name="Alseekh S."/>
            <person name="Zhang Q."/>
            <person name="Wang P."/>
            <person name="Xu L."/>
            <person name="Schmidt M.H."/>
            <person name="Jia X."/>
            <person name="Li D."/>
            <person name="Zhu A."/>
            <person name="Guo F."/>
            <person name="Chen W."/>
            <person name="Ni D."/>
            <person name="Usadel B."/>
            <person name="Fernie A.R."/>
            <person name="Wen W."/>
        </authorList>
    </citation>
    <scope>NUCLEOTIDE SEQUENCE [LARGE SCALE GENOMIC DNA]</scope>
    <source>
        <strain evidence="3">cv. G240</strain>
    </source>
</reference>
<dbReference type="Proteomes" id="UP000593564">
    <property type="component" value="Unassembled WGS sequence"/>
</dbReference>
<name>A0A7J7G775_CAMSI</name>
<organism evidence="2 3">
    <name type="scientific">Camellia sinensis</name>
    <name type="common">Tea plant</name>
    <name type="synonym">Thea sinensis</name>
    <dbReference type="NCBI Taxonomy" id="4442"/>
    <lineage>
        <taxon>Eukaryota</taxon>
        <taxon>Viridiplantae</taxon>
        <taxon>Streptophyta</taxon>
        <taxon>Embryophyta</taxon>
        <taxon>Tracheophyta</taxon>
        <taxon>Spermatophyta</taxon>
        <taxon>Magnoliopsida</taxon>
        <taxon>eudicotyledons</taxon>
        <taxon>Gunneridae</taxon>
        <taxon>Pentapetalae</taxon>
        <taxon>asterids</taxon>
        <taxon>Ericales</taxon>
        <taxon>Theaceae</taxon>
        <taxon>Camellia</taxon>
    </lineage>
</organism>
<sequence length="89" mass="9532">MEKSSPPWASIDSTSYCQTLTSATHPTQPSSDPTSATAASTPPPSPNPFSSSLLFRLVPVPETATVFRVEKGFDQNATELCSLMAIRCR</sequence>
<protein>
    <submittedName>
        <fullName evidence="2">Uncharacterized protein</fullName>
    </submittedName>
</protein>
<dbReference type="AlphaFoldDB" id="A0A7J7G775"/>
<comment type="caution">
    <text evidence="2">The sequence shown here is derived from an EMBL/GenBank/DDBJ whole genome shotgun (WGS) entry which is preliminary data.</text>
</comment>
<evidence type="ECO:0000256" key="1">
    <source>
        <dbReference type="SAM" id="MobiDB-lite"/>
    </source>
</evidence>